<dbReference type="SUPFAM" id="SSF52540">
    <property type="entry name" value="P-loop containing nucleoside triphosphate hydrolases"/>
    <property type="match status" value="1"/>
</dbReference>
<dbReference type="GO" id="GO:0008408">
    <property type="term" value="F:3'-5' exonuclease activity"/>
    <property type="evidence" value="ECO:0007669"/>
    <property type="project" value="InterPro"/>
</dbReference>
<dbReference type="GO" id="GO:0006261">
    <property type="term" value="P:DNA-templated DNA replication"/>
    <property type="evidence" value="ECO:0007669"/>
    <property type="project" value="TreeGrafter"/>
</dbReference>
<reference evidence="2" key="1">
    <citation type="submission" date="2019-03" db="EMBL/GenBank/DDBJ databases">
        <title>Weissella sp. 26KH-42 Genome sequencing.</title>
        <authorList>
            <person name="Heo J."/>
            <person name="Kim S.-J."/>
            <person name="Kim J.-S."/>
            <person name="Hong S.-B."/>
            <person name="Kwon S.-W."/>
        </authorList>
    </citation>
    <scope>NUCLEOTIDE SEQUENCE [LARGE SCALE GENOMIC DNA]</scope>
    <source>
        <strain evidence="2">26KH-42</strain>
    </source>
</reference>
<sequence>MNAHTIIENAEQRQPVVVQHFQKAIENQQLAHAYLFNGPSGAGRSDVASWLAMRLFCQNLVDGQPCGECYECTRIANHEHPDVISMAAIISRTKNEVKGDFQADENGQIIENEKDLAKREKNAQSAKSQTIKIDDIRPLVHEFAKSGTESSQRVFIIERAEMMTNSAANSILKFIEEPIGNMIIILLTENRSLILPTIISRTQVVEFRPLAPTVLAKQLIANGMDVADATLAVRLSNSLTGGQALMENDWLQKARETVWRWFNVLMKKDYAAFAMIQTGIIPLAPTRDDKDKQAILLDVMLYVFRDLLLVHQGVQPTFVEQEGQLQQIASQFSEAQLIALTEAALATKPVIAMNVSFQNVAEMLTLQVLDILS</sequence>
<dbReference type="AlphaFoldDB" id="A0A4P6YUU5"/>
<name>A0A4P6YUU5_9LACO</name>
<proteinExistence type="predicted"/>
<dbReference type="InterPro" id="IPR027417">
    <property type="entry name" value="P-loop_NTPase"/>
</dbReference>
<dbReference type="RefSeq" id="WP_133363646.1">
    <property type="nucleotide sequence ID" value="NZ_CP037940.1"/>
</dbReference>
<dbReference type="OrthoDB" id="9810148at2"/>
<dbReference type="EMBL" id="CP037940">
    <property type="protein sequence ID" value="QBO36569.1"/>
    <property type="molecule type" value="Genomic_DNA"/>
</dbReference>
<dbReference type="InterPro" id="IPR004622">
    <property type="entry name" value="DNA_pol_HolB"/>
</dbReference>
<dbReference type="Proteomes" id="UP000292886">
    <property type="component" value="Chromosome"/>
</dbReference>
<keyword evidence="1" id="KW-0548">Nucleotidyltransferase</keyword>
<gene>
    <name evidence="1" type="primary">holB</name>
    <name evidence="1" type="ORF">EQG49_08825</name>
</gene>
<dbReference type="NCBIfam" id="TIGR00678">
    <property type="entry name" value="holB"/>
    <property type="match status" value="1"/>
</dbReference>
<dbReference type="InterPro" id="IPR050238">
    <property type="entry name" value="DNA_Rep/Repair_Clamp_Loader"/>
</dbReference>
<accession>A0A4P6YUU5</accession>
<evidence type="ECO:0000313" key="2">
    <source>
        <dbReference type="Proteomes" id="UP000292886"/>
    </source>
</evidence>
<dbReference type="Pfam" id="PF13177">
    <property type="entry name" value="DNA_pol3_delta2"/>
    <property type="match status" value="1"/>
</dbReference>
<dbReference type="PANTHER" id="PTHR11669">
    <property type="entry name" value="REPLICATION FACTOR C / DNA POLYMERASE III GAMMA-TAU SUBUNIT"/>
    <property type="match status" value="1"/>
</dbReference>
<evidence type="ECO:0000313" key="1">
    <source>
        <dbReference type="EMBL" id="QBO36569.1"/>
    </source>
</evidence>
<dbReference type="GO" id="GO:0003887">
    <property type="term" value="F:DNA-directed DNA polymerase activity"/>
    <property type="evidence" value="ECO:0007669"/>
    <property type="project" value="UniProtKB-EC"/>
</dbReference>
<dbReference type="EC" id="2.7.7.7" evidence="1"/>
<dbReference type="PANTHER" id="PTHR11669:SF8">
    <property type="entry name" value="DNA POLYMERASE III SUBUNIT DELTA"/>
    <property type="match status" value="1"/>
</dbReference>
<organism evidence="1 2">
    <name type="scientific">Periweissella cryptocerci</name>
    <dbReference type="NCBI Taxonomy" id="2506420"/>
    <lineage>
        <taxon>Bacteria</taxon>
        <taxon>Bacillati</taxon>
        <taxon>Bacillota</taxon>
        <taxon>Bacilli</taxon>
        <taxon>Lactobacillales</taxon>
        <taxon>Lactobacillaceae</taxon>
        <taxon>Periweissella</taxon>
    </lineage>
</organism>
<dbReference type="KEGG" id="wei:EQG49_08825"/>
<protein>
    <submittedName>
        <fullName evidence="1">DNA polymerase III subunit delta</fullName>
        <ecNumber evidence="1">2.7.7.7</ecNumber>
    </submittedName>
</protein>
<dbReference type="Gene3D" id="3.40.50.300">
    <property type="entry name" value="P-loop containing nucleotide triphosphate hydrolases"/>
    <property type="match status" value="1"/>
</dbReference>
<keyword evidence="1" id="KW-0808">Transferase</keyword>
<keyword evidence="2" id="KW-1185">Reference proteome</keyword>